<keyword evidence="2" id="KW-1185">Reference proteome</keyword>
<dbReference type="OrthoDB" id="191315at2759"/>
<protein>
    <submittedName>
        <fullName evidence="1">Uncharacterized protein</fullName>
    </submittedName>
</protein>
<reference evidence="1 2" key="1">
    <citation type="submission" date="2016-07" db="EMBL/GenBank/DDBJ databases">
        <title>Draft genome of the white-rot fungus Obba rivulosa 3A-2.</title>
        <authorList>
            <consortium name="DOE Joint Genome Institute"/>
            <person name="Miettinen O."/>
            <person name="Riley R."/>
            <person name="Acob R."/>
            <person name="Barry K."/>
            <person name="Cullen D."/>
            <person name="De Vries R."/>
            <person name="Hainaut M."/>
            <person name="Hatakka A."/>
            <person name="Henrissat B."/>
            <person name="Hilden K."/>
            <person name="Kuo R."/>
            <person name="Labutti K."/>
            <person name="Lipzen A."/>
            <person name="Makela M.R."/>
            <person name="Sandor L."/>
            <person name="Spatafora J.W."/>
            <person name="Grigoriev I.V."/>
            <person name="Hibbett D.S."/>
        </authorList>
    </citation>
    <scope>NUCLEOTIDE SEQUENCE [LARGE SCALE GENOMIC DNA]</scope>
    <source>
        <strain evidence="1 2">3A-2</strain>
    </source>
</reference>
<organism evidence="1 2">
    <name type="scientific">Obba rivulosa</name>
    <dbReference type="NCBI Taxonomy" id="1052685"/>
    <lineage>
        <taxon>Eukaryota</taxon>
        <taxon>Fungi</taxon>
        <taxon>Dikarya</taxon>
        <taxon>Basidiomycota</taxon>
        <taxon>Agaricomycotina</taxon>
        <taxon>Agaricomycetes</taxon>
        <taxon>Polyporales</taxon>
        <taxon>Gelatoporiaceae</taxon>
        <taxon>Obba</taxon>
    </lineage>
</organism>
<evidence type="ECO:0000313" key="2">
    <source>
        <dbReference type="Proteomes" id="UP000250043"/>
    </source>
</evidence>
<name>A0A8E2AXK9_9APHY</name>
<accession>A0A8E2AXK9</accession>
<evidence type="ECO:0000313" key="1">
    <source>
        <dbReference type="EMBL" id="OCH87300.1"/>
    </source>
</evidence>
<gene>
    <name evidence="1" type="ORF">OBBRIDRAFT_168413</name>
</gene>
<proteinExistence type="predicted"/>
<dbReference type="Proteomes" id="UP000250043">
    <property type="component" value="Unassembled WGS sequence"/>
</dbReference>
<sequence length="141" mass="15544">MTFPDVSNVFLQALVSSSAHVIGVLPSVASKAHVELYSSTKRERCRKLLGYRGCLCTELTKWGSIGGVKATVSNTSAMVLQCFESLRMPQVLKQLVPPARGADRIRDVFIDYCIQNLHHDKAYGIQRHPRNCTLGCNATGH</sequence>
<dbReference type="EMBL" id="KV722490">
    <property type="protein sequence ID" value="OCH87300.1"/>
    <property type="molecule type" value="Genomic_DNA"/>
</dbReference>
<dbReference type="AlphaFoldDB" id="A0A8E2AXK9"/>